<protein>
    <recommendedName>
        <fullName evidence="1">Pyrroloquinoline quinone-dependent pyranose dehydrogenase beta-propeller domain-containing protein</fullName>
    </recommendedName>
</protein>
<reference evidence="2 3" key="1">
    <citation type="submission" date="2017-03" db="EMBL/GenBank/DDBJ databases">
        <title>WGS assembly of Porphyra umbilicalis.</title>
        <authorList>
            <person name="Brawley S.H."/>
            <person name="Blouin N.A."/>
            <person name="Ficko-Blean E."/>
            <person name="Wheeler G.L."/>
            <person name="Lohr M."/>
            <person name="Goodson H.V."/>
            <person name="Jenkins J.W."/>
            <person name="Blaby-Haas C.E."/>
            <person name="Helliwell K.E."/>
            <person name="Chan C."/>
            <person name="Marriage T."/>
            <person name="Bhattacharya D."/>
            <person name="Klein A.S."/>
            <person name="Badis Y."/>
            <person name="Brodie J."/>
            <person name="Cao Y."/>
            <person name="Collen J."/>
            <person name="Dittami S.M."/>
            <person name="Gachon C.M."/>
            <person name="Green B.R."/>
            <person name="Karpowicz S."/>
            <person name="Kim J.W."/>
            <person name="Kudahl U."/>
            <person name="Lin S."/>
            <person name="Michel G."/>
            <person name="Mittag M."/>
            <person name="Olson B.J."/>
            <person name="Pangilinan J."/>
            <person name="Peng Y."/>
            <person name="Qiu H."/>
            <person name="Shu S."/>
            <person name="Singer J.T."/>
            <person name="Smith A.G."/>
            <person name="Sprecher B.N."/>
            <person name="Wagner V."/>
            <person name="Wang W."/>
            <person name="Wang Z.-Y."/>
            <person name="Yan J."/>
            <person name="Yarish C."/>
            <person name="Zoeuner-Riek S."/>
            <person name="Zhuang Y."/>
            <person name="Zou Y."/>
            <person name="Lindquist E.A."/>
            <person name="Grimwood J."/>
            <person name="Barry K."/>
            <person name="Rokhsar D.S."/>
            <person name="Schmutz J."/>
            <person name="Stiller J.W."/>
            <person name="Grossman A.R."/>
            <person name="Prochnik S.E."/>
        </authorList>
    </citation>
    <scope>NUCLEOTIDE SEQUENCE [LARGE SCALE GENOMIC DNA]</scope>
    <source>
        <strain evidence="2">4086291</strain>
    </source>
</reference>
<dbReference type="InterPro" id="IPR054539">
    <property type="entry name" value="Beta-prop_PDH"/>
</dbReference>
<gene>
    <name evidence="2" type="ORF">BU14_0023s0017</name>
</gene>
<keyword evidence="3" id="KW-1185">Reference proteome</keyword>
<evidence type="ECO:0000259" key="1">
    <source>
        <dbReference type="Pfam" id="PF22807"/>
    </source>
</evidence>
<organism evidence="2 3">
    <name type="scientific">Porphyra umbilicalis</name>
    <name type="common">Purple laver</name>
    <name type="synonym">Red alga</name>
    <dbReference type="NCBI Taxonomy" id="2786"/>
    <lineage>
        <taxon>Eukaryota</taxon>
        <taxon>Rhodophyta</taxon>
        <taxon>Bangiophyceae</taxon>
        <taxon>Bangiales</taxon>
        <taxon>Bangiaceae</taxon>
        <taxon>Porphyra</taxon>
    </lineage>
</organism>
<dbReference type="SUPFAM" id="SSF50952">
    <property type="entry name" value="Soluble quinoprotein glucose dehydrogenase"/>
    <property type="match status" value="1"/>
</dbReference>
<dbReference type="InterPro" id="IPR011041">
    <property type="entry name" value="Quinoprot_gluc/sorb_DH_b-prop"/>
</dbReference>
<accession>A0A1X6PK15</accession>
<evidence type="ECO:0000313" key="3">
    <source>
        <dbReference type="Proteomes" id="UP000218209"/>
    </source>
</evidence>
<sequence length="318" mass="34559">MPGGVLFRHYTRTLKFNDAGDLFMSIGSRQTDGVDGTPWRSMVKRYAAAVVASWGCPGAPAFHWQRGQTWALGLRNEVALAFDADGVLWGAENGNNVVFDKRLGGDITDDNPCEEINRLDGPGAFYGYPYCWSEHTLPPPLVSVPGRQHAWLPFTAPAAPGRPRKKFRGTPITNGFCRNRSRVVPPEGCLPAHWSPLGMAFQPPSTPAGRPRPRYAFPDSGAGDAIVLSHGSFSRDPPVGYVVARVRYAGGRPVLGRGGRRGVDVEPEVLFGSATGAAGGVVTFANGFRPLDSTFWRDGSFVFTGDKTGEIVMLRYYW</sequence>
<dbReference type="EMBL" id="KV918764">
    <property type="protein sequence ID" value="OSX81212.1"/>
    <property type="molecule type" value="Genomic_DNA"/>
</dbReference>
<dbReference type="Proteomes" id="UP000218209">
    <property type="component" value="Unassembled WGS sequence"/>
</dbReference>
<dbReference type="Gene3D" id="2.120.10.30">
    <property type="entry name" value="TolB, C-terminal domain"/>
    <property type="match status" value="1"/>
</dbReference>
<dbReference type="Pfam" id="PF22807">
    <property type="entry name" value="TrAA12"/>
    <property type="match status" value="1"/>
</dbReference>
<name>A0A1X6PK15_PORUM</name>
<evidence type="ECO:0000313" key="2">
    <source>
        <dbReference type="EMBL" id="OSX81212.1"/>
    </source>
</evidence>
<dbReference type="OrthoDB" id="507128at2759"/>
<dbReference type="InterPro" id="IPR011042">
    <property type="entry name" value="6-blade_b-propeller_TolB-like"/>
</dbReference>
<proteinExistence type="predicted"/>
<feature type="domain" description="Pyrroloquinoline quinone-dependent pyranose dehydrogenase beta-propeller" evidence="1">
    <location>
        <begin position="9"/>
        <end position="315"/>
    </location>
</feature>
<dbReference type="AlphaFoldDB" id="A0A1X6PK15"/>